<evidence type="ECO:0000256" key="1">
    <source>
        <dbReference type="ARBA" id="ARBA00004123"/>
    </source>
</evidence>
<feature type="compositionally biased region" description="Polar residues" evidence="8">
    <location>
        <begin position="408"/>
        <end position="423"/>
    </location>
</feature>
<dbReference type="InterPro" id="IPR001289">
    <property type="entry name" value="NFYA"/>
</dbReference>
<dbReference type="PROSITE" id="PS00686">
    <property type="entry name" value="NFYA_HAP2_1"/>
    <property type="match status" value="1"/>
</dbReference>
<evidence type="ECO:0000256" key="5">
    <source>
        <dbReference type="ARBA" id="ARBA00023163"/>
    </source>
</evidence>
<dbReference type="GO" id="GO:0003700">
    <property type="term" value="F:DNA-binding transcription factor activity"/>
    <property type="evidence" value="ECO:0007669"/>
    <property type="project" value="UniProtKB-UniRule"/>
</dbReference>
<reference evidence="9 10" key="1">
    <citation type="journal article" date="2021" name="Elife">
        <title>Chloroplast acquisition without the gene transfer in kleptoplastic sea slugs, Plakobranchus ocellatus.</title>
        <authorList>
            <person name="Maeda T."/>
            <person name="Takahashi S."/>
            <person name="Yoshida T."/>
            <person name="Shimamura S."/>
            <person name="Takaki Y."/>
            <person name="Nagai Y."/>
            <person name="Toyoda A."/>
            <person name="Suzuki Y."/>
            <person name="Arimoto A."/>
            <person name="Ishii H."/>
            <person name="Satoh N."/>
            <person name="Nishiyama T."/>
            <person name="Hasebe M."/>
            <person name="Maruyama T."/>
            <person name="Minagawa J."/>
            <person name="Obokata J."/>
            <person name="Shigenobu S."/>
        </authorList>
    </citation>
    <scope>NUCLEOTIDE SEQUENCE [LARGE SCALE GENOMIC DNA]</scope>
</reference>
<dbReference type="Gene3D" id="6.10.250.2430">
    <property type="match status" value="1"/>
</dbReference>
<evidence type="ECO:0000256" key="6">
    <source>
        <dbReference type="ARBA" id="ARBA00023242"/>
    </source>
</evidence>
<keyword evidence="3 7" id="KW-0238">DNA-binding</keyword>
<dbReference type="EMBL" id="BLXT01003273">
    <property type="protein sequence ID" value="GFO01380.1"/>
    <property type="molecule type" value="Genomic_DNA"/>
</dbReference>
<dbReference type="PROSITE" id="PS51152">
    <property type="entry name" value="NFYA_HAP2_2"/>
    <property type="match status" value="1"/>
</dbReference>
<feature type="compositionally biased region" description="Low complexity" evidence="8">
    <location>
        <begin position="445"/>
        <end position="466"/>
    </location>
</feature>
<name>A0AAV4A3C5_9GAST</name>
<comment type="subcellular location">
    <subcellularLocation>
        <location evidence="1 7">Nucleus</location>
    </subcellularLocation>
</comment>
<comment type="function">
    <text evidence="7">Component of the sequence-specific heterotrimeric transcription factor (NF-Y) which specifically recognizes a 5'-CCAAT-3' box motif found in the promoters of its target genes.</text>
</comment>
<comment type="subunit">
    <text evidence="7">Heterotrimer.</text>
</comment>
<evidence type="ECO:0000313" key="10">
    <source>
        <dbReference type="Proteomes" id="UP000735302"/>
    </source>
</evidence>
<evidence type="ECO:0000256" key="8">
    <source>
        <dbReference type="SAM" id="MobiDB-lite"/>
    </source>
</evidence>
<dbReference type="Pfam" id="PF02045">
    <property type="entry name" value="CBFB_NFYA"/>
    <property type="match status" value="1"/>
</dbReference>
<comment type="caution">
    <text evidence="9">The sequence shown here is derived from an EMBL/GenBank/DDBJ whole genome shotgun (WGS) entry which is preliminary data.</text>
</comment>
<feature type="compositionally biased region" description="Polar residues" evidence="8">
    <location>
        <begin position="467"/>
        <end position="481"/>
    </location>
</feature>
<feature type="compositionally biased region" description="Polar residues" evidence="8">
    <location>
        <begin position="434"/>
        <end position="444"/>
    </location>
</feature>
<accession>A0AAV4A3C5</accession>
<dbReference type="AlphaFoldDB" id="A0AAV4A3C5"/>
<feature type="compositionally biased region" description="Polar residues" evidence="8">
    <location>
        <begin position="575"/>
        <end position="586"/>
    </location>
</feature>
<keyword evidence="10" id="KW-1185">Reference proteome</keyword>
<feature type="region of interest" description="Disordered" evidence="8">
    <location>
        <begin position="92"/>
        <end position="143"/>
    </location>
</feature>
<gene>
    <name evidence="9" type="ORF">PoB_002788500</name>
</gene>
<keyword evidence="6 7" id="KW-0539">Nucleus</keyword>
<keyword evidence="2 7" id="KW-0805">Transcription regulation</keyword>
<evidence type="ECO:0000256" key="4">
    <source>
        <dbReference type="ARBA" id="ARBA00023159"/>
    </source>
</evidence>
<evidence type="ECO:0000256" key="2">
    <source>
        <dbReference type="ARBA" id="ARBA00023015"/>
    </source>
</evidence>
<feature type="non-terminal residue" evidence="9">
    <location>
        <position position="1"/>
    </location>
</feature>
<organism evidence="9 10">
    <name type="scientific">Plakobranchus ocellatus</name>
    <dbReference type="NCBI Taxonomy" id="259542"/>
    <lineage>
        <taxon>Eukaryota</taxon>
        <taxon>Metazoa</taxon>
        <taxon>Spiralia</taxon>
        <taxon>Lophotrochozoa</taxon>
        <taxon>Mollusca</taxon>
        <taxon>Gastropoda</taxon>
        <taxon>Heterobranchia</taxon>
        <taxon>Euthyneura</taxon>
        <taxon>Panpulmonata</taxon>
        <taxon>Sacoglossa</taxon>
        <taxon>Placobranchoidea</taxon>
        <taxon>Plakobranchidae</taxon>
        <taxon>Plakobranchus</taxon>
    </lineage>
</organism>
<keyword evidence="5 7" id="KW-0804">Transcription</keyword>
<dbReference type="GO" id="GO:0003677">
    <property type="term" value="F:DNA binding"/>
    <property type="evidence" value="ECO:0007669"/>
    <property type="project" value="UniProtKB-KW"/>
</dbReference>
<evidence type="ECO:0000256" key="7">
    <source>
        <dbReference type="RuleBase" id="RU367155"/>
    </source>
</evidence>
<evidence type="ECO:0000313" key="9">
    <source>
        <dbReference type="EMBL" id="GFO01380.1"/>
    </source>
</evidence>
<dbReference type="PRINTS" id="PR00616">
    <property type="entry name" value="CCAATSUBUNTB"/>
</dbReference>
<feature type="region of interest" description="Disordered" evidence="8">
    <location>
        <begin position="567"/>
        <end position="604"/>
    </location>
</feature>
<proteinExistence type="inferred from homology"/>
<keyword evidence="4" id="KW-0010">Activator</keyword>
<dbReference type="GO" id="GO:0016602">
    <property type="term" value="C:CCAAT-binding factor complex"/>
    <property type="evidence" value="ECO:0007669"/>
    <property type="project" value="InterPro"/>
</dbReference>
<protein>
    <recommendedName>
        <fullName evidence="7">Nuclear transcription factor Y subunit</fullName>
    </recommendedName>
</protein>
<sequence>HLPMLQLGQGGQFMLNQQQLLQQLGQGQSIQLQGQAGAAAAAAAAATGQQQQQQQQLQGQAMQLPQQLQQQLQQLQQAAAQQGQALQLQGPNGQMIQLPGPGGQALQLQGPNGHALQLQGQNGQQIHVQSSQGGAGSGAAQALQLHGQQQQNLQQLAGAHNGLVSQQQQQQQGQQTQTIQLQGPNGQLIQVQVPSNQAMPGPAGVQVLQLPNGQQIHVQAGTGVGCINQQQQQAAALQQLQNSQQQALQQQLQSYQLQNQLGQVCFQLQSNGQLQAVHMPTQQQQQLQMMSLQSGGQPCQLVHVQGPNGQIIQQLMPLMFGADQLASHVNPLQQQLLAQAQQQQVQQTPMVGQFVQTEGGLVWQPAGVFGNTALDANMAGNGILAAQQQQQQQQLQLSQNSSVNHNQPNEATNPQDLNTSTAVENHVEQEHTSHQQTLVNGESLSSIPGSTATTTIITTNSNNSGAQQSSPATNTSVGNSAQPPPGRIQIAAEDPDDDSQPLYVNAKQYHRILKRRAARAKLESTGKVIRKRKKYLHESRHKHACQRTRGIGGRFFSIKVENESEFGMKSDLDSPQHTQLSDQSPRSIEHHTPSPAHNQADTEGNLVTVMNGHS</sequence>
<feature type="compositionally biased region" description="Polar residues" evidence="8">
    <location>
        <begin position="118"/>
        <end position="128"/>
    </location>
</feature>
<dbReference type="Proteomes" id="UP000735302">
    <property type="component" value="Unassembled WGS sequence"/>
</dbReference>
<dbReference type="SMART" id="SM00521">
    <property type="entry name" value="CBF"/>
    <property type="match status" value="1"/>
</dbReference>
<evidence type="ECO:0000256" key="3">
    <source>
        <dbReference type="ARBA" id="ARBA00023125"/>
    </source>
</evidence>
<comment type="similarity">
    <text evidence="7">Belongs to the NFYA/HAP2 subunit family.</text>
</comment>
<dbReference type="PANTHER" id="PTHR12632">
    <property type="entry name" value="TRANSCRIPTION FACTOR NF-Y ALPHA-RELATED"/>
    <property type="match status" value="1"/>
</dbReference>
<feature type="region of interest" description="Disordered" evidence="8">
    <location>
        <begin position="385"/>
        <end position="502"/>
    </location>
</feature>
<feature type="compositionally biased region" description="Low complexity" evidence="8">
    <location>
        <begin position="387"/>
        <end position="407"/>
    </location>
</feature>
<dbReference type="InterPro" id="IPR018362">
    <property type="entry name" value="CCAAT-binding_factor_CS"/>
</dbReference>